<organism evidence="2 3">
    <name type="scientific">Halochromatium glycolicum</name>
    <dbReference type="NCBI Taxonomy" id="85075"/>
    <lineage>
        <taxon>Bacteria</taxon>
        <taxon>Pseudomonadati</taxon>
        <taxon>Pseudomonadota</taxon>
        <taxon>Gammaproteobacteria</taxon>
        <taxon>Chromatiales</taxon>
        <taxon>Chromatiaceae</taxon>
        <taxon>Halochromatium</taxon>
    </lineage>
</organism>
<keyword evidence="1" id="KW-1133">Transmembrane helix</keyword>
<protein>
    <submittedName>
        <fullName evidence="2">Uncharacterized protein</fullName>
    </submittedName>
</protein>
<comment type="caution">
    <text evidence="2">The sequence shown here is derived from an EMBL/GenBank/DDBJ whole genome shotgun (WGS) entry which is preliminary data.</text>
</comment>
<dbReference type="EMBL" id="NRSJ01000016">
    <property type="protein sequence ID" value="MBK1704897.1"/>
    <property type="molecule type" value="Genomic_DNA"/>
</dbReference>
<dbReference type="Proteomes" id="UP001296776">
    <property type="component" value="Unassembled WGS sequence"/>
</dbReference>
<feature type="transmembrane region" description="Helical" evidence="1">
    <location>
        <begin position="251"/>
        <end position="270"/>
    </location>
</feature>
<dbReference type="RefSeq" id="WP_200346110.1">
    <property type="nucleotide sequence ID" value="NZ_NRSJ01000016.1"/>
</dbReference>
<reference evidence="2" key="2">
    <citation type="journal article" date="2020" name="Microorganisms">
        <title>Osmotic Adaptation and Compatible Solute Biosynthesis of Phototrophic Bacteria as Revealed from Genome Analyses.</title>
        <authorList>
            <person name="Imhoff J.F."/>
            <person name="Rahn T."/>
            <person name="Kunzel S."/>
            <person name="Keller A."/>
            <person name="Neulinger S.C."/>
        </authorList>
    </citation>
    <scope>NUCLEOTIDE SEQUENCE</scope>
    <source>
        <strain evidence="2">DSM 11080</strain>
    </source>
</reference>
<name>A0AAJ0U466_9GAMM</name>
<sequence length="275" mass="30059">MLGIMSGAVAGPIWLSEYQAANQEGQIQFDFGGQLFAAGRDRVKVEFNNGKMGRTVRVDAGLFGGEAEAVPGDPFDPASLYRSEDDVLLYCADLFENLKKEQNTYGVLRISDDTLVQTATNGTDVIRNFGQVLDFLGALNWVLGTDQYTYGLAYGEQNWLNPQAGWMSGAIQIGIWESLYEVDAAEDMDITSGIFRVSPSSDSWNALDSRGVELLERSFTAMLTTEPLSDRGVRWFQLDGGQDLLGDPVQVPAPTTGVLIVSGLLLLVNARRRRG</sequence>
<keyword evidence="3" id="KW-1185">Reference proteome</keyword>
<gene>
    <name evidence="2" type="ORF">CKO40_10185</name>
</gene>
<keyword evidence="1" id="KW-0472">Membrane</keyword>
<keyword evidence="1" id="KW-0812">Transmembrane</keyword>
<proteinExistence type="predicted"/>
<reference evidence="2" key="1">
    <citation type="submission" date="2017-08" db="EMBL/GenBank/DDBJ databases">
        <authorList>
            <person name="Imhoff J.F."/>
            <person name="Rahn T."/>
            <person name="Kuenzel S."/>
            <person name="Neulinger S.C."/>
        </authorList>
    </citation>
    <scope>NUCLEOTIDE SEQUENCE</scope>
    <source>
        <strain evidence="2">DSM 11080</strain>
    </source>
</reference>
<accession>A0AAJ0U466</accession>
<evidence type="ECO:0000313" key="2">
    <source>
        <dbReference type="EMBL" id="MBK1704897.1"/>
    </source>
</evidence>
<evidence type="ECO:0000256" key="1">
    <source>
        <dbReference type="SAM" id="Phobius"/>
    </source>
</evidence>
<dbReference type="AlphaFoldDB" id="A0AAJ0U466"/>
<evidence type="ECO:0000313" key="3">
    <source>
        <dbReference type="Proteomes" id="UP001296776"/>
    </source>
</evidence>